<dbReference type="Pfam" id="PF25967">
    <property type="entry name" value="RND-MFP_C"/>
    <property type="match status" value="1"/>
</dbReference>
<evidence type="ECO:0000256" key="2">
    <source>
        <dbReference type="ARBA" id="ARBA00009477"/>
    </source>
</evidence>
<accession>A0A1Z4VLS9</accession>
<keyword evidence="4" id="KW-0175">Coiled coil</keyword>
<dbReference type="KEGG" id="ttc:FOKN1_0146"/>
<sequence>MKPHHPLSALILLGGLCLSLAAALRAEEPAGPVVIVAEASEEGFSEAIEALGTLRANESVVLTATVTETIRALHFDDGDRVEAGQLLVELERGEEQAQLAEARATLEEAHRQYRRVESLEAQDKASRSLLDERRREWETARARVTAIESRLADRMIRAPFAGVLGLRDISVGDLVTPGDPLVTLDDDAVMKLEFTVPATFLAVVEPGLVIEATSPAWPGETFTGEIKAVDSRIDPTTRAVRVRALLPNPGHRLKPGLLMQVEIRRPDRRALFIPEEALMPQGERQFVLRVDRNDNNKVVRQEVGIGARRPGRVEINSGLAPGDAVITHGTQKARPGQPVRIGAVDDGSRPLAQLLQSLDSDGSDG</sequence>
<evidence type="ECO:0000259" key="6">
    <source>
        <dbReference type="Pfam" id="PF25917"/>
    </source>
</evidence>
<keyword evidence="5" id="KW-0732">Signal</keyword>
<dbReference type="Pfam" id="PF25954">
    <property type="entry name" value="Beta-barrel_RND_2"/>
    <property type="match status" value="1"/>
</dbReference>
<dbReference type="GO" id="GO:0015562">
    <property type="term" value="F:efflux transmembrane transporter activity"/>
    <property type="evidence" value="ECO:0007669"/>
    <property type="project" value="TreeGrafter"/>
</dbReference>
<reference evidence="9 10" key="1">
    <citation type="submission" date="2017-05" db="EMBL/GenBank/DDBJ databases">
        <title>Thiocyanate degradation by Thiohalobacter thiocyanaticus FOKN1.</title>
        <authorList>
            <person name="Oshiki M."/>
            <person name="Fukushima T."/>
            <person name="Kawano S."/>
            <person name="Nakagawa J."/>
        </authorList>
    </citation>
    <scope>NUCLEOTIDE SEQUENCE [LARGE SCALE GENOMIC DNA]</scope>
    <source>
        <strain evidence="9 10">FOKN1</strain>
    </source>
</reference>
<evidence type="ECO:0000256" key="5">
    <source>
        <dbReference type="SAM" id="SignalP"/>
    </source>
</evidence>
<feature type="domain" description="CusB-like beta-barrel" evidence="7">
    <location>
        <begin position="192"/>
        <end position="265"/>
    </location>
</feature>
<dbReference type="PANTHER" id="PTHR30469:SF16">
    <property type="entry name" value="HAE1 FAMILY EFFLUX PUMP MFP COMPONENT"/>
    <property type="match status" value="1"/>
</dbReference>
<feature type="domain" description="Multidrug resistance protein MdtA-like barrel-sandwich hybrid" evidence="6">
    <location>
        <begin position="60"/>
        <end position="180"/>
    </location>
</feature>
<dbReference type="Gene3D" id="2.40.420.20">
    <property type="match status" value="1"/>
</dbReference>
<dbReference type="InterPro" id="IPR058625">
    <property type="entry name" value="MdtA-like_BSH"/>
</dbReference>
<gene>
    <name evidence="9" type="ORF">FOKN1_0146</name>
</gene>
<feature type="signal peptide" evidence="5">
    <location>
        <begin position="1"/>
        <end position="22"/>
    </location>
</feature>
<evidence type="ECO:0000259" key="7">
    <source>
        <dbReference type="Pfam" id="PF25954"/>
    </source>
</evidence>
<dbReference type="GO" id="GO:1990281">
    <property type="term" value="C:efflux pump complex"/>
    <property type="evidence" value="ECO:0007669"/>
    <property type="project" value="TreeGrafter"/>
</dbReference>
<dbReference type="Gene3D" id="2.40.30.170">
    <property type="match status" value="1"/>
</dbReference>
<dbReference type="SUPFAM" id="SSF111369">
    <property type="entry name" value="HlyD-like secretion proteins"/>
    <property type="match status" value="1"/>
</dbReference>
<feature type="coiled-coil region" evidence="4">
    <location>
        <begin position="83"/>
        <end position="119"/>
    </location>
</feature>
<comment type="subcellular location">
    <subcellularLocation>
        <location evidence="1">Cell envelope</location>
    </subcellularLocation>
</comment>
<keyword evidence="10" id="KW-1185">Reference proteome</keyword>
<dbReference type="Gene3D" id="1.10.287.470">
    <property type="entry name" value="Helix hairpin bin"/>
    <property type="match status" value="1"/>
</dbReference>
<feature type="domain" description="Multidrug resistance protein MdtA-like C-terminal permuted SH3" evidence="8">
    <location>
        <begin position="270"/>
        <end position="332"/>
    </location>
</feature>
<dbReference type="OrthoDB" id="9806939at2"/>
<organism evidence="9 10">
    <name type="scientific">Thiohalobacter thiocyanaticus</name>
    <dbReference type="NCBI Taxonomy" id="585455"/>
    <lineage>
        <taxon>Bacteria</taxon>
        <taxon>Pseudomonadati</taxon>
        <taxon>Pseudomonadota</taxon>
        <taxon>Gammaproteobacteria</taxon>
        <taxon>Thiohalobacterales</taxon>
        <taxon>Thiohalobacteraceae</taxon>
        <taxon>Thiohalobacter</taxon>
    </lineage>
</organism>
<evidence type="ECO:0000256" key="4">
    <source>
        <dbReference type="SAM" id="Coils"/>
    </source>
</evidence>
<name>A0A1Z4VLS9_9GAMM</name>
<dbReference type="PANTHER" id="PTHR30469">
    <property type="entry name" value="MULTIDRUG RESISTANCE PROTEIN MDTA"/>
    <property type="match status" value="1"/>
</dbReference>
<feature type="chain" id="PRO_5011966933" evidence="5">
    <location>
        <begin position="23"/>
        <end position="365"/>
    </location>
</feature>
<keyword evidence="3" id="KW-0813">Transport</keyword>
<evidence type="ECO:0000313" key="9">
    <source>
        <dbReference type="EMBL" id="BAZ92551.1"/>
    </source>
</evidence>
<dbReference type="Proteomes" id="UP000218765">
    <property type="component" value="Chromosome"/>
</dbReference>
<evidence type="ECO:0000256" key="3">
    <source>
        <dbReference type="ARBA" id="ARBA00022448"/>
    </source>
</evidence>
<evidence type="ECO:0000313" key="10">
    <source>
        <dbReference type="Proteomes" id="UP000218765"/>
    </source>
</evidence>
<evidence type="ECO:0000256" key="1">
    <source>
        <dbReference type="ARBA" id="ARBA00004196"/>
    </source>
</evidence>
<dbReference type="EMBL" id="AP018052">
    <property type="protein sequence ID" value="BAZ92551.1"/>
    <property type="molecule type" value="Genomic_DNA"/>
</dbReference>
<protein>
    <submittedName>
        <fullName evidence="9">Transporter</fullName>
    </submittedName>
</protein>
<dbReference type="Gene3D" id="2.40.50.100">
    <property type="match status" value="1"/>
</dbReference>
<proteinExistence type="inferred from homology"/>
<evidence type="ECO:0000259" key="8">
    <source>
        <dbReference type="Pfam" id="PF25967"/>
    </source>
</evidence>
<comment type="similarity">
    <text evidence="2">Belongs to the membrane fusion protein (MFP) (TC 8.A.1) family.</text>
</comment>
<dbReference type="Pfam" id="PF25917">
    <property type="entry name" value="BSH_RND"/>
    <property type="match status" value="1"/>
</dbReference>
<dbReference type="InterPro" id="IPR058792">
    <property type="entry name" value="Beta-barrel_RND_2"/>
</dbReference>
<dbReference type="InterPro" id="IPR006143">
    <property type="entry name" value="RND_pump_MFP"/>
</dbReference>
<dbReference type="NCBIfam" id="TIGR01730">
    <property type="entry name" value="RND_mfp"/>
    <property type="match status" value="1"/>
</dbReference>
<dbReference type="RefSeq" id="WP_096363751.1">
    <property type="nucleotide sequence ID" value="NZ_AP018052.1"/>
</dbReference>
<dbReference type="InterPro" id="IPR058627">
    <property type="entry name" value="MdtA-like_C"/>
</dbReference>
<dbReference type="FunFam" id="2.40.30.170:FF:000010">
    <property type="entry name" value="Efflux RND transporter periplasmic adaptor subunit"/>
    <property type="match status" value="1"/>
</dbReference>
<dbReference type="AlphaFoldDB" id="A0A1Z4VLS9"/>